<proteinExistence type="predicted"/>
<sequence length="144" mass="15150">MSSAELCVGSSVTSRGMAAQCRPRCSSSRLEPCHERDSAADPNPAGLSRLPNTPPPLHPSTPLSSTTLSSTKASPAAPQAKNTRLKHSLKAEAPSMGCWKTTNRHPPPARRPRPPAGSPILSLTTPTESILPQKKTPAQTESSI</sequence>
<dbReference type="AlphaFoldDB" id="A0A4Z2IK05"/>
<evidence type="ECO:0000313" key="2">
    <source>
        <dbReference type="EMBL" id="TNN77493.1"/>
    </source>
</evidence>
<evidence type="ECO:0000313" key="3">
    <source>
        <dbReference type="Proteomes" id="UP000314294"/>
    </source>
</evidence>
<dbReference type="Proteomes" id="UP000314294">
    <property type="component" value="Unassembled WGS sequence"/>
</dbReference>
<comment type="caution">
    <text evidence="2">The sequence shown here is derived from an EMBL/GenBank/DDBJ whole genome shotgun (WGS) entry which is preliminary data.</text>
</comment>
<organism evidence="2 3">
    <name type="scientific">Liparis tanakae</name>
    <name type="common">Tanaka's snailfish</name>
    <dbReference type="NCBI Taxonomy" id="230148"/>
    <lineage>
        <taxon>Eukaryota</taxon>
        <taxon>Metazoa</taxon>
        <taxon>Chordata</taxon>
        <taxon>Craniata</taxon>
        <taxon>Vertebrata</taxon>
        <taxon>Euteleostomi</taxon>
        <taxon>Actinopterygii</taxon>
        <taxon>Neopterygii</taxon>
        <taxon>Teleostei</taxon>
        <taxon>Neoteleostei</taxon>
        <taxon>Acanthomorphata</taxon>
        <taxon>Eupercaria</taxon>
        <taxon>Perciformes</taxon>
        <taxon>Cottioidei</taxon>
        <taxon>Cottales</taxon>
        <taxon>Liparidae</taxon>
        <taxon>Liparis</taxon>
    </lineage>
</organism>
<evidence type="ECO:0000256" key="1">
    <source>
        <dbReference type="SAM" id="MobiDB-lite"/>
    </source>
</evidence>
<dbReference type="EMBL" id="SRLO01000082">
    <property type="protein sequence ID" value="TNN77493.1"/>
    <property type="molecule type" value="Genomic_DNA"/>
</dbReference>
<gene>
    <name evidence="2" type="ORF">EYF80_012307</name>
</gene>
<protein>
    <submittedName>
        <fullName evidence="2">Uncharacterized protein</fullName>
    </submittedName>
</protein>
<feature type="region of interest" description="Disordered" evidence="1">
    <location>
        <begin position="1"/>
        <end position="144"/>
    </location>
</feature>
<name>A0A4Z2IK05_9TELE</name>
<feature type="compositionally biased region" description="Polar residues" evidence="1">
    <location>
        <begin position="121"/>
        <end position="144"/>
    </location>
</feature>
<keyword evidence="3" id="KW-1185">Reference proteome</keyword>
<reference evidence="2 3" key="1">
    <citation type="submission" date="2019-03" db="EMBL/GenBank/DDBJ databases">
        <title>First draft genome of Liparis tanakae, snailfish: a comprehensive survey of snailfish specific genes.</title>
        <authorList>
            <person name="Kim W."/>
            <person name="Song I."/>
            <person name="Jeong J.-H."/>
            <person name="Kim D."/>
            <person name="Kim S."/>
            <person name="Ryu S."/>
            <person name="Song J.Y."/>
            <person name="Lee S.K."/>
        </authorList>
    </citation>
    <scope>NUCLEOTIDE SEQUENCE [LARGE SCALE GENOMIC DNA]</scope>
    <source>
        <tissue evidence="2">Muscle</tissue>
    </source>
</reference>
<accession>A0A4Z2IK05</accession>
<feature type="compositionally biased region" description="Low complexity" evidence="1">
    <location>
        <begin position="60"/>
        <end position="78"/>
    </location>
</feature>